<dbReference type="EMBL" id="FQ790321">
    <property type="protein sequence ID" value="CCD49700.1"/>
    <property type="molecule type" value="Genomic_DNA"/>
</dbReference>
<dbReference type="HOGENOM" id="CLU_2830921_0_0_1"/>
<accession>G2YD52</accession>
<dbReference type="InParanoid" id="G2YD52"/>
<dbReference type="Proteomes" id="UP000008177">
    <property type="component" value="Unplaced contigs"/>
</dbReference>
<reference evidence="2" key="1">
    <citation type="journal article" date="2011" name="PLoS Genet.">
        <title>Genomic analysis of the necrotrophic fungal pathogens Sclerotinia sclerotiorum and Botrytis cinerea.</title>
        <authorList>
            <person name="Amselem J."/>
            <person name="Cuomo C.A."/>
            <person name="van Kan J.A."/>
            <person name="Viaud M."/>
            <person name="Benito E.P."/>
            <person name="Couloux A."/>
            <person name="Coutinho P.M."/>
            <person name="de Vries R.P."/>
            <person name="Dyer P.S."/>
            <person name="Fillinger S."/>
            <person name="Fournier E."/>
            <person name="Gout L."/>
            <person name="Hahn M."/>
            <person name="Kohn L."/>
            <person name="Lapalu N."/>
            <person name="Plummer K.M."/>
            <person name="Pradier J.M."/>
            <person name="Quevillon E."/>
            <person name="Sharon A."/>
            <person name="Simon A."/>
            <person name="ten Have A."/>
            <person name="Tudzynski B."/>
            <person name="Tudzynski P."/>
            <person name="Wincker P."/>
            <person name="Andrew M."/>
            <person name="Anthouard V."/>
            <person name="Beever R.E."/>
            <person name="Beffa R."/>
            <person name="Benoit I."/>
            <person name="Bouzid O."/>
            <person name="Brault B."/>
            <person name="Chen Z."/>
            <person name="Choquer M."/>
            <person name="Collemare J."/>
            <person name="Cotton P."/>
            <person name="Danchin E.G."/>
            <person name="Da Silva C."/>
            <person name="Gautier A."/>
            <person name="Giraud C."/>
            <person name="Giraud T."/>
            <person name="Gonzalez C."/>
            <person name="Grossetete S."/>
            <person name="Guldener U."/>
            <person name="Henrissat B."/>
            <person name="Howlett B.J."/>
            <person name="Kodira C."/>
            <person name="Kretschmer M."/>
            <person name="Lappartient A."/>
            <person name="Leroch M."/>
            <person name="Levis C."/>
            <person name="Mauceli E."/>
            <person name="Neuveglise C."/>
            <person name="Oeser B."/>
            <person name="Pearson M."/>
            <person name="Poulain J."/>
            <person name="Poussereau N."/>
            <person name="Quesneville H."/>
            <person name="Rascle C."/>
            <person name="Schumacher J."/>
            <person name="Segurens B."/>
            <person name="Sexton A."/>
            <person name="Silva E."/>
            <person name="Sirven C."/>
            <person name="Soanes D.M."/>
            <person name="Talbot N.J."/>
            <person name="Templeton M."/>
            <person name="Yandava C."/>
            <person name="Yarden O."/>
            <person name="Zeng Q."/>
            <person name="Rollins J.A."/>
            <person name="Lebrun M.H."/>
            <person name="Dickman M."/>
        </authorList>
    </citation>
    <scope>NUCLEOTIDE SEQUENCE [LARGE SCALE GENOMIC DNA]</scope>
    <source>
        <strain evidence="2">T4</strain>
    </source>
</reference>
<protein>
    <submittedName>
        <fullName evidence="1">Uncharacterized protein</fullName>
    </submittedName>
</protein>
<dbReference type="AlphaFoldDB" id="G2YD52"/>
<organism evidence="1 2">
    <name type="scientific">Botryotinia fuckeliana (strain T4)</name>
    <name type="common">Noble rot fungus</name>
    <name type="synonym">Botrytis cinerea</name>
    <dbReference type="NCBI Taxonomy" id="999810"/>
    <lineage>
        <taxon>Eukaryota</taxon>
        <taxon>Fungi</taxon>
        <taxon>Dikarya</taxon>
        <taxon>Ascomycota</taxon>
        <taxon>Pezizomycotina</taxon>
        <taxon>Leotiomycetes</taxon>
        <taxon>Helotiales</taxon>
        <taxon>Sclerotiniaceae</taxon>
        <taxon>Botrytis</taxon>
    </lineage>
</organism>
<proteinExistence type="predicted"/>
<sequence length="66" mass="7265">MKLYGYEEVPLECFVGKEVLATAQLDPSISSFQGLSKLKTSGFAFSQNSEEKMACRARIVEGCNAR</sequence>
<evidence type="ECO:0000313" key="2">
    <source>
        <dbReference type="Proteomes" id="UP000008177"/>
    </source>
</evidence>
<gene>
    <name evidence="1" type="ORF">BofuT4_P094080.1</name>
</gene>
<evidence type="ECO:0000313" key="1">
    <source>
        <dbReference type="EMBL" id="CCD49700.1"/>
    </source>
</evidence>
<name>G2YD52_BOTF4</name>